<sequence length="147" mass="16809">MNVQTKFHGEIELMANEIYRFESGLPGFLEEKQFCLLTLDDTPFFVLQSTKTKEVAFIVTNPFDVFRDYEVKLTDEVLELLQIETEQDVLTYAILTISDPFNETTANLQAPVIINGSKKLGKQIIMNGSDYRTKHRLIETPTEQGAK</sequence>
<evidence type="ECO:0000313" key="5">
    <source>
        <dbReference type="EMBL" id="KWW21452.1"/>
    </source>
</evidence>
<keyword evidence="5" id="KW-0966">Cell projection</keyword>
<keyword evidence="2 4" id="KW-1005">Bacterial flagellum biogenesis</keyword>
<keyword evidence="6" id="KW-1185">Reference proteome</keyword>
<evidence type="ECO:0000313" key="6">
    <source>
        <dbReference type="Proteomes" id="UP000064189"/>
    </source>
</evidence>
<dbReference type="PANTHER" id="PTHR39190">
    <property type="entry name" value="FLAGELLAR ASSEMBLY FACTOR FLIW"/>
    <property type="match status" value="1"/>
</dbReference>
<keyword evidence="3 4" id="KW-0810">Translation regulation</keyword>
<keyword evidence="5" id="KW-0282">Flagellum</keyword>
<comment type="function">
    <text evidence="4">Acts as an anti-CsrA protein, binds CsrA and prevents it from repressing translation of its target genes, one of which is flagellin. Binds to flagellin and participates in the assembly of the flagellum.</text>
</comment>
<dbReference type="SUPFAM" id="SSF141457">
    <property type="entry name" value="BH3618-like"/>
    <property type="match status" value="1"/>
</dbReference>
<dbReference type="GO" id="GO:0006417">
    <property type="term" value="P:regulation of translation"/>
    <property type="evidence" value="ECO:0007669"/>
    <property type="project" value="UniProtKB-KW"/>
</dbReference>
<dbReference type="InterPro" id="IPR024046">
    <property type="entry name" value="Flagellar_assmbl_FliW_dom_sf"/>
</dbReference>
<keyword evidence="5" id="KW-0969">Cilium</keyword>
<dbReference type="RefSeq" id="WP_061141799.1">
    <property type="nucleotide sequence ID" value="NZ_LNNH01000012.1"/>
</dbReference>
<evidence type="ECO:0000256" key="4">
    <source>
        <dbReference type="HAMAP-Rule" id="MF_01185"/>
    </source>
</evidence>
<dbReference type="GO" id="GO:0044780">
    <property type="term" value="P:bacterial-type flagellum assembly"/>
    <property type="evidence" value="ECO:0007669"/>
    <property type="project" value="UniProtKB-UniRule"/>
</dbReference>
<dbReference type="NCBIfam" id="NF009793">
    <property type="entry name" value="PRK13285.1-1"/>
    <property type="match status" value="1"/>
</dbReference>
<comment type="caution">
    <text evidence="5">The sequence shown here is derived from an EMBL/GenBank/DDBJ whole genome shotgun (WGS) entry which is preliminary data.</text>
</comment>
<dbReference type="AlphaFoldDB" id="A0A120GQJ6"/>
<evidence type="ECO:0000256" key="2">
    <source>
        <dbReference type="ARBA" id="ARBA00022795"/>
    </source>
</evidence>
<dbReference type="HAMAP" id="MF_01185">
    <property type="entry name" value="FliW"/>
    <property type="match status" value="1"/>
</dbReference>
<organism evidence="5 6">
    <name type="scientific">Peribacillus simplex</name>
    <dbReference type="NCBI Taxonomy" id="1478"/>
    <lineage>
        <taxon>Bacteria</taxon>
        <taxon>Bacillati</taxon>
        <taxon>Bacillota</taxon>
        <taxon>Bacilli</taxon>
        <taxon>Bacillales</taxon>
        <taxon>Bacillaceae</taxon>
        <taxon>Peribacillus</taxon>
    </lineage>
</organism>
<dbReference type="InterPro" id="IPR003775">
    <property type="entry name" value="Flagellar_assembly_factor_FliW"/>
</dbReference>
<keyword evidence="1 4" id="KW-0963">Cytoplasm</keyword>
<dbReference type="PANTHER" id="PTHR39190:SF1">
    <property type="entry name" value="FLAGELLAR ASSEMBLY FACTOR FLIW"/>
    <property type="match status" value="1"/>
</dbReference>
<dbReference type="Proteomes" id="UP000064189">
    <property type="component" value="Unassembled WGS sequence"/>
</dbReference>
<dbReference type="Pfam" id="PF02623">
    <property type="entry name" value="FliW"/>
    <property type="match status" value="1"/>
</dbReference>
<protein>
    <recommendedName>
        <fullName evidence="4">Flagellar assembly factor FliW</fullName>
    </recommendedName>
</protein>
<keyword evidence="4" id="KW-0143">Chaperone</keyword>
<evidence type="ECO:0000256" key="1">
    <source>
        <dbReference type="ARBA" id="ARBA00022490"/>
    </source>
</evidence>
<dbReference type="Gene3D" id="2.30.290.10">
    <property type="entry name" value="BH3618-like"/>
    <property type="match status" value="1"/>
</dbReference>
<dbReference type="EMBL" id="LNNH01000012">
    <property type="protein sequence ID" value="KWW21452.1"/>
    <property type="molecule type" value="Genomic_DNA"/>
</dbReference>
<reference evidence="5 6" key="1">
    <citation type="submission" date="2015-11" db="EMBL/GenBank/DDBJ databases">
        <title>Genome Sequence of Bacillus simplex strain VanAntwerpen2.</title>
        <authorList>
            <person name="Couger M.B."/>
        </authorList>
    </citation>
    <scope>NUCLEOTIDE SEQUENCE [LARGE SCALE GENOMIC DNA]</scope>
    <source>
        <strain evidence="5 6">VanAntwerpen02</strain>
    </source>
</reference>
<gene>
    <name evidence="4" type="primary">fliW</name>
    <name evidence="5" type="ORF">AS888_14505</name>
</gene>
<name>A0A120GQJ6_9BACI</name>
<evidence type="ECO:0000256" key="3">
    <source>
        <dbReference type="ARBA" id="ARBA00022845"/>
    </source>
</evidence>
<accession>A0A120GQJ6</accession>
<comment type="subcellular location">
    <subcellularLocation>
        <location evidence="4">Cytoplasm</location>
    </subcellularLocation>
</comment>
<dbReference type="GO" id="GO:0005737">
    <property type="term" value="C:cytoplasm"/>
    <property type="evidence" value="ECO:0007669"/>
    <property type="project" value="UniProtKB-SubCell"/>
</dbReference>
<comment type="similarity">
    <text evidence="4">Belongs to the FliW family.</text>
</comment>
<comment type="subunit">
    <text evidence="4">Interacts with translational regulator CsrA and flagellin(s).</text>
</comment>
<proteinExistence type="inferred from homology"/>